<dbReference type="PANTHER" id="PTHR33639">
    <property type="entry name" value="THIOL-DISULFIDE OXIDOREDUCTASE DCC"/>
    <property type="match status" value="1"/>
</dbReference>
<accession>A0ABT5UGE4</accession>
<dbReference type="PANTHER" id="PTHR33639:SF2">
    <property type="entry name" value="DUF393 DOMAIN-CONTAINING PROTEIN"/>
    <property type="match status" value="1"/>
</dbReference>
<dbReference type="EMBL" id="JAPMOU010000036">
    <property type="protein sequence ID" value="MDE1464503.1"/>
    <property type="molecule type" value="Genomic_DNA"/>
</dbReference>
<dbReference type="InterPro" id="IPR007263">
    <property type="entry name" value="DCC1-like"/>
</dbReference>
<dbReference type="Pfam" id="PF04134">
    <property type="entry name" value="DCC1-like"/>
    <property type="match status" value="1"/>
</dbReference>
<sequence length="140" mass="16854">MTPPEIQQYPKIILFDGVCVLCTGWSKFVLKRDVQKQFVMATVQSPVGQRLLSWLEMPLDEFETMIYLEKGQCYTHLEAFLKIIQSFAWPWRILLVLKLIPRRYRDKLYCFVASRRYRWFGKRQRCFIPSVEQRAQILQD</sequence>
<evidence type="ECO:0000313" key="2">
    <source>
        <dbReference type="Proteomes" id="UP001528823"/>
    </source>
</evidence>
<gene>
    <name evidence="1" type="ORF">ORQ98_21300</name>
</gene>
<dbReference type="InterPro" id="IPR052927">
    <property type="entry name" value="DCC_oxidoreductase"/>
</dbReference>
<name>A0ABT5UGE4_9GAMM</name>
<keyword evidence="2" id="KW-1185">Reference proteome</keyword>
<protein>
    <submittedName>
        <fullName evidence="1">DCC1-like thiol-disulfide oxidoreductase family protein</fullName>
    </submittedName>
</protein>
<organism evidence="1 2">
    <name type="scientific">Spartinivicinus poritis</name>
    <dbReference type="NCBI Taxonomy" id="2994640"/>
    <lineage>
        <taxon>Bacteria</taxon>
        <taxon>Pseudomonadati</taxon>
        <taxon>Pseudomonadota</taxon>
        <taxon>Gammaproteobacteria</taxon>
        <taxon>Oceanospirillales</taxon>
        <taxon>Zooshikellaceae</taxon>
        <taxon>Spartinivicinus</taxon>
    </lineage>
</organism>
<dbReference type="Proteomes" id="UP001528823">
    <property type="component" value="Unassembled WGS sequence"/>
</dbReference>
<evidence type="ECO:0000313" key="1">
    <source>
        <dbReference type="EMBL" id="MDE1464503.1"/>
    </source>
</evidence>
<comment type="caution">
    <text evidence="1">The sequence shown here is derived from an EMBL/GenBank/DDBJ whole genome shotgun (WGS) entry which is preliminary data.</text>
</comment>
<dbReference type="RefSeq" id="WP_274690829.1">
    <property type="nucleotide sequence ID" value="NZ_JAPMOU010000036.1"/>
</dbReference>
<proteinExistence type="predicted"/>
<reference evidence="1 2" key="1">
    <citation type="submission" date="2022-11" db="EMBL/GenBank/DDBJ databases">
        <title>Spartinivicinus poritis sp. nov., isolated from scleractinian coral Porites lutea.</title>
        <authorList>
            <person name="Zhang G."/>
            <person name="Cai L."/>
            <person name="Wei Q."/>
        </authorList>
    </citation>
    <scope>NUCLEOTIDE SEQUENCE [LARGE SCALE GENOMIC DNA]</scope>
    <source>
        <strain evidence="1 2">A2-2</strain>
    </source>
</reference>